<sequence length="58" mass="6422">MTRDCETQNHFCIWAHAQVPLGIVPRELGLVPRGLNQAACLGHGSWHTAKFCLAQPKL</sequence>
<keyword evidence="2" id="KW-1185">Reference proteome</keyword>
<dbReference type="VEuPathDB" id="FungiDB:VP01_456g7"/>
<dbReference type="Proteomes" id="UP000037035">
    <property type="component" value="Unassembled WGS sequence"/>
</dbReference>
<organism evidence="1 2">
    <name type="scientific">Puccinia sorghi</name>
    <dbReference type="NCBI Taxonomy" id="27349"/>
    <lineage>
        <taxon>Eukaryota</taxon>
        <taxon>Fungi</taxon>
        <taxon>Dikarya</taxon>
        <taxon>Basidiomycota</taxon>
        <taxon>Pucciniomycotina</taxon>
        <taxon>Pucciniomycetes</taxon>
        <taxon>Pucciniales</taxon>
        <taxon>Pucciniaceae</taxon>
        <taxon>Puccinia</taxon>
    </lineage>
</organism>
<comment type="caution">
    <text evidence="1">The sequence shown here is derived from an EMBL/GenBank/DDBJ whole genome shotgun (WGS) entry which is preliminary data.</text>
</comment>
<gene>
    <name evidence="1" type="ORF">VP01_456g7</name>
</gene>
<evidence type="ECO:0000313" key="2">
    <source>
        <dbReference type="Proteomes" id="UP000037035"/>
    </source>
</evidence>
<dbReference type="AlphaFoldDB" id="A0A0L6UNQ7"/>
<protein>
    <submittedName>
        <fullName evidence="1">Uncharacterized protein</fullName>
    </submittedName>
</protein>
<accession>A0A0L6UNQ7</accession>
<dbReference type="EMBL" id="LAVV01009690">
    <property type="protein sequence ID" value="KNZ50171.1"/>
    <property type="molecule type" value="Genomic_DNA"/>
</dbReference>
<name>A0A0L6UNQ7_9BASI</name>
<reference evidence="1 2" key="1">
    <citation type="submission" date="2015-08" db="EMBL/GenBank/DDBJ databases">
        <title>Next Generation Sequencing and Analysis of the Genome of Puccinia sorghi L Schw, the Causal Agent of Maize Common Rust.</title>
        <authorList>
            <person name="Rochi L."/>
            <person name="Burguener G."/>
            <person name="Darino M."/>
            <person name="Turjanski A."/>
            <person name="Kreff E."/>
            <person name="Dieguez M.J."/>
            <person name="Sacco F."/>
        </authorList>
    </citation>
    <scope>NUCLEOTIDE SEQUENCE [LARGE SCALE GENOMIC DNA]</scope>
    <source>
        <strain evidence="1 2">RO10H11247</strain>
    </source>
</reference>
<proteinExistence type="predicted"/>
<evidence type="ECO:0000313" key="1">
    <source>
        <dbReference type="EMBL" id="KNZ50171.1"/>
    </source>
</evidence>